<dbReference type="InterPro" id="IPR038883">
    <property type="entry name" value="AN11006-like"/>
</dbReference>
<proteinExistence type="predicted"/>
<dbReference type="OrthoDB" id="4790878at2759"/>
<dbReference type="PANTHER" id="PTHR42085:SF1">
    <property type="entry name" value="F-BOX DOMAIN-CONTAINING PROTEIN"/>
    <property type="match status" value="1"/>
</dbReference>
<protein>
    <submittedName>
        <fullName evidence="2">Uncharacterized protein</fullName>
    </submittedName>
</protein>
<evidence type="ECO:0000313" key="3">
    <source>
        <dbReference type="Proteomes" id="UP000799770"/>
    </source>
</evidence>
<evidence type="ECO:0000313" key="2">
    <source>
        <dbReference type="EMBL" id="KAF2121035.1"/>
    </source>
</evidence>
<name>A0A6A5ZPE5_9PLEO</name>
<sequence>MDLNAECAFLLLPSEIRNEIYRLALTHTSPLIFRQQRIEKFWKPTLLIREPDAEMIFRSRPDDARTSRPESSPMPVNELNQLKYTCRQLYKETAGLELRFNTVSFSLFHDVDMDPAERLVAFWKTLSPTRNLWLRTIVITPLTKHEQRLIFVKDSLPPAAVVAELAVLCKQQPRVKYSISQDTFVADDRESPYDRLTEPEVQIWSSSQTVKQREEQLDHDSSRREERSLQDSDSSYLGFLGETLQLEIQTREDKSEINNVKYCCKKLCAKNAELEMDVNSRGSGAHWIPMRTSPLDFSLDQIIGIAGPESKTWMRPN</sequence>
<dbReference type="EMBL" id="ML977313">
    <property type="protein sequence ID" value="KAF2121035.1"/>
    <property type="molecule type" value="Genomic_DNA"/>
</dbReference>
<keyword evidence="3" id="KW-1185">Reference proteome</keyword>
<dbReference type="Proteomes" id="UP000799770">
    <property type="component" value="Unassembled WGS sequence"/>
</dbReference>
<dbReference type="PANTHER" id="PTHR42085">
    <property type="entry name" value="F-BOX DOMAIN-CONTAINING PROTEIN"/>
    <property type="match status" value="1"/>
</dbReference>
<evidence type="ECO:0000256" key="1">
    <source>
        <dbReference type="SAM" id="MobiDB-lite"/>
    </source>
</evidence>
<feature type="compositionally biased region" description="Basic and acidic residues" evidence="1">
    <location>
        <begin position="211"/>
        <end position="230"/>
    </location>
</feature>
<gene>
    <name evidence="2" type="ORF">BDV96DRAFT_595417</name>
</gene>
<feature type="region of interest" description="Disordered" evidence="1">
    <location>
        <begin position="204"/>
        <end position="230"/>
    </location>
</feature>
<accession>A0A6A5ZPE5</accession>
<dbReference type="AlphaFoldDB" id="A0A6A5ZPE5"/>
<reference evidence="2" key="1">
    <citation type="journal article" date="2020" name="Stud. Mycol.">
        <title>101 Dothideomycetes genomes: a test case for predicting lifestyles and emergence of pathogens.</title>
        <authorList>
            <person name="Haridas S."/>
            <person name="Albert R."/>
            <person name="Binder M."/>
            <person name="Bloem J."/>
            <person name="Labutti K."/>
            <person name="Salamov A."/>
            <person name="Andreopoulos B."/>
            <person name="Baker S."/>
            <person name="Barry K."/>
            <person name="Bills G."/>
            <person name="Bluhm B."/>
            <person name="Cannon C."/>
            <person name="Castanera R."/>
            <person name="Culley D."/>
            <person name="Daum C."/>
            <person name="Ezra D."/>
            <person name="Gonzalez J."/>
            <person name="Henrissat B."/>
            <person name="Kuo A."/>
            <person name="Liang C."/>
            <person name="Lipzen A."/>
            <person name="Lutzoni F."/>
            <person name="Magnuson J."/>
            <person name="Mondo S."/>
            <person name="Nolan M."/>
            <person name="Ohm R."/>
            <person name="Pangilinan J."/>
            <person name="Park H.-J."/>
            <person name="Ramirez L."/>
            <person name="Alfaro M."/>
            <person name="Sun H."/>
            <person name="Tritt A."/>
            <person name="Yoshinaga Y."/>
            <person name="Zwiers L.-H."/>
            <person name="Turgeon B."/>
            <person name="Goodwin S."/>
            <person name="Spatafora J."/>
            <person name="Crous P."/>
            <person name="Grigoriev I."/>
        </authorList>
    </citation>
    <scope>NUCLEOTIDE SEQUENCE</scope>
    <source>
        <strain evidence="2">CBS 627.86</strain>
    </source>
</reference>
<organism evidence="2 3">
    <name type="scientific">Lophiotrema nucula</name>
    <dbReference type="NCBI Taxonomy" id="690887"/>
    <lineage>
        <taxon>Eukaryota</taxon>
        <taxon>Fungi</taxon>
        <taxon>Dikarya</taxon>
        <taxon>Ascomycota</taxon>
        <taxon>Pezizomycotina</taxon>
        <taxon>Dothideomycetes</taxon>
        <taxon>Pleosporomycetidae</taxon>
        <taxon>Pleosporales</taxon>
        <taxon>Lophiotremataceae</taxon>
        <taxon>Lophiotrema</taxon>
    </lineage>
</organism>